<evidence type="ECO:0000313" key="3">
    <source>
        <dbReference type="Proteomes" id="UP000343335"/>
    </source>
</evidence>
<dbReference type="RefSeq" id="WP_150665863.1">
    <property type="nucleotide sequence ID" value="NZ_CABPSA010000007.1"/>
</dbReference>
<dbReference type="AlphaFoldDB" id="A0A5E4XUU4"/>
<dbReference type="SUPFAM" id="SSF48452">
    <property type="entry name" value="TPR-like"/>
    <property type="match status" value="1"/>
</dbReference>
<reference evidence="2 3" key="1">
    <citation type="submission" date="2019-08" db="EMBL/GenBank/DDBJ databases">
        <authorList>
            <person name="Peeters C."/>
        </authorList>
    </citation>
    <scope>NUCLEOTIDE SEQUENCE [LARGE SCALE GENOMIC DNA]</scope>
    <source>
        <strain evidence="2 3">LMG 31010</strain>
    </source>
</reference>
<gene>
    <name evidence="2" type="ORF">PCO31010_04124</name>
</gene>
<evidence type="ECO:0000256" key="1">
    <source>
        <dbReference type="SAM" id="MobiDB-lite"/>
    </source>
</evidence>
<accession>A0A5E4XUU4</accession>
<proteinExistence type="predicted"/>
<dbReference type="EMBL" id="CABPSA010000007">
    <property type="protein sequence ID" value="VVE40221.1"/>
    <property type="molecule type" value="Genomic_DNA"/>
</dbReference>
<name>A0A5E4XUU4_9BURK</name>
<feature type="compositionally biased region" description="Basic and acidic residues" evidence="1">
    <location>
        <begin position="270"/>
        <end position="304"/>
    </location>
</feature>
<protein>
    <recommendedName>
        <fullName evidence="4">Tetratricopeptide repeat protein</fullName>
    </recommendedName>
</protein>
<dbReference type="Proteomes" id="UP000343335">
    <property type="component" value="Unassembled WGS sequence"/>
</dbReference>
<dbReference type="InterPro" id="IPR011990">
    <property type="entry name" value="TPR-like_helical_dom_sf"/>
</dbReference>
<evidence type="ECO:0000313" key="2">
    <source>
        <dbReference type="EMBL" id="VVE40221.1"/>
    </source>
</evidence>
<sequence>MEHASRPTSLANFFSFIHKIFTMTPPNIPSWAPPSMLFNSLHLGESRADTLQAHAKNLQTSLGDAKTDSTLAFDKFWQQATRETAWSSIKRFFHIDSGEKRQTLKALARSHVASLDGGSEYLKQRGEDEGKILASSQYLLEKMTPEAHKSLNSAAVGEDGVVFCKLADTDLRILLLTPNTQPSEICLSVMTTQSNGGLTLLNEISTEHAGEPSERSVATYGKLANLFRHSGNLDAAARYSEKAGDYYLAKAAARWPSDTFEESVSVEPANSHKVDQRCEEDNEVSDRHYDDLKDEGCEAKHDDVSPQTPQPDSEELKRAADAYRAASVDHQALAKMGGDKAEWHSEQAWRLGRLSSACSRQASGEFSQAANLYEILASAERERKPIDRDRYFDMVGKAVRLHCDAGAYEKAADLCKQAHGDALAMGSKEIALKFAKNAASAHEKMGARLLSGEWFTSAAQLYQELGQELDAANHHIMAAKKFDECGNELARAAGAWGAAGNALVKAQLCRGASQMCTKAAQRCVSNRDHESAAKYFELASTYDTDLFAMTDNLRQAADQYRLIDMETKADELNGKCKIVWKEHAENIMKDISDTLGKLRSDVPSRADCERFAKQTNQASLAYSQALAFGNEDERQANLSLLENCHACEAAWNAMAKSDYETAVVEFRKVANDYENRGEHENAGQAFLMTALAYKGAKRSADAGYEYQLAAGAFFRAKLHGFAGGASTMAAREFRDARGKELDTARAYMFAADQYLQCAESPNGAAGNVNETSGKYRDAATASALAGEIYVKAGKYRDAHGAFQLSAIAYEGLGDAGATKTNEMLKKAERCSARIGGEQSLRNRSATMPSEVAVPA</sequence>
<evidence type="ECO:0008006" key="4">
    <source>
        <dbReference type="Google" id="ProtNLM"/>
    </source>
</evidence>
<feature type="region of interest" description="Disordered" evidence="1">
    <location>
        <begin position="262"/>
        <end position="317"/>
    </location>
</feature>
<organism evidence="2 3">
    <name type="scientific">Pandoraea commovens</name>
    <dbReference type="NCBI Taxonomy" id="2508289"/>
    <lineage>
        <taxon>Bacteria</taxon>
        <taxon>Pseudomonadati</taxon>
        <taxon>Pseudomonadota</taxon>
        <taxon>Betaproteobacteria</taxon>
        <taxon>Burkholderiales</taxon>
        <taxon>Burkholderiaceae</taxon>
        <taxon>Pandoraea</taxon>
    </lineage>
</organism>